<accession>A0ABS6MMI7</accession>
<keyword evidence="2" id="KW-1185">Reference proteome</keyword>
<evidence type="ECO:0000313" key="1">
    <source>
        <dbReference type="EMBL" id="MBV2129970.1"/>
    </source>
</evidence>
<proteinExistence type="predicted"/>
<protein>
    <submittedName>
        <fullName evidence="1">Uncharacterized protein</fullName>
    </submittedName>
</protein>
<evidence type="ECO:0000313" key="2">
    <source>
        <dbReference type="Proteomes" id="UP000704611"/>
    </source>
</evidence>
<dbReference type="Proteomes" id="UP000704611">
    <property type="component" value="Unassembled WGS sequence"/>
</dbReference>
<reference evidence="1 2" key="1">
    <citation type="submission" date="2021-06" db="EMBL/GenBank/DDBJ databases">
        <title>Rheinheimera indica sp. nov., isolated from deep-sea sediment.</title>
        <authorList>
            <person name="Wang Z."/>
            <person name="Zhang X.-Y."/>
        </authorList>
    </citation>
    <scope>NUCLEOTIDE SEQUENCE [LARGE SCALE GENOMIC DNA]</scope>
    <source>
        <strain evidence="1 2">SM2107</strain>
    </source>
</reference>
<dbReference type="RefSeq" id="WP_217669787.1">
    <property type="nucleotide sequence ID" value="NZ_JAHRID010000006.1"/>
</dbReference>
<dbReference type="EMBL" id="JAHRID010000006">
    <property type="protein sequence ID" value="MBV2129970.1"/>
    <property type="molecule type" value="Genomic_DNA"/>
</dbReference>
<name>A0ABS6MMI7_9GAMM</name>
<organism evidence="1 2">
    <name type="scientific">Arsukibacterium indicum</name>
    <dbReference type="NCBI Taxonomy" id="2848612"/>
    <lineage>
        <taxon>Bacteria</taxon>
        <taxon>Pseudomonadati</taxon>
        <taxon>Pseudomonadota</taxon>
        <taxon>Gammaproteobacteria</taxon>
        <taxon>Chromatiales</taxon>
        <taxon>Chromatiaceae</taxon>
        <taxon>Arsukibacterium</taxon>
    </lineage>
</organism>
<sequence>MQSWLIGLDAEFQQSLYEISGGRYFIHNYEDSLTLHVSMVHKLPTRYVRDIIFWSQLKPEMSFAAEPLQQNEYGVEFLFFENDPGRYELDMSIPEKEQICLRGLAVWRFEYHDIPPLPAYAAVHYEYTLSVSTDDTERWKRLEIPCT</sequence>
<gene>
    <name evidence="1" type="ORF">KQY15_12840</name>
</gene>
<comment type="caution">
    <text evidence="1">The sequence shown here is derived from an EMBL/GenBank/DDBJ whole genome shotgun (WGS) entry which is preliminary data.</text>
</comment>